<dbReference type="InterPro" id="IPR004165">
    <property type="entry name" value="CoA_trans_fam_I"/>
</dbReference>
<comment type="similarity">
    <text evidence="1">Belongs to the 3-oxoacid CoA-transferase subunit B family.</text>
</comment>
<comment type="caution">
    <text evidence="3">The sequence shown here is derived from an EMBL/GenBank/DDBJ whole genome shotgun (WGS) entry which is preliminary data.</text>
</comment>
<dbReference type="Gene3D" id="3.40.1080.10">
    <property type="entry name" value="Glutaconate Coenzyme A-transferase"/>
    <property type="match status" value="1"/>
</dbReference>
<reference evidence="3 4" key="1">
    <citation type="submission" date="2018-10" db="EMBL/GenBank/DDBJ databases">
        <title>Phylogenomics of Brevibacillus.</title>
        <authorList>
            <person name="Dunlap C."/>
        </authorList>
    </citation>
    <scope>NUCLEOTIDE SEQUENCE [LARGE SCALE GENOMIC DNA]</scope>
    <source>
        <strain evidence="3 4">JCM 15716</strain>
    </source>
</reference>
<evidence type="ECO:0000256" key="2">
    <source>
        <dbReference type="ARBA" id="ARBA00022679"/>
    </source>
</evidence>
<dbReference type="InterPro" id="IPR012791">
    <property type="entry name" value="3-oxoacid_CoA-transf_B"/>
</dbReference>
<dbReference type="SUPFAM" id="SSF100950">
    <property type="entry name" value="NagB/RpiA/CoA transferase-like"/>
    <property type="match status" value="1"/>
</dbReference>
<dbReference type="AlphaFoldDB" id="A0A3M8CZD1"/>
<protein>
    <submittedName>
        <fullName evidence="3">3-oxoacid CoA-transferase subunit B</fullName>
    </submittedName>
</protein>
<gene>
    <name evidence="3" type="ORF">EDM56_26120</name>
</gene>
<evidence type="ECO:0000313" key="3">
    <source>
        <dbReference type="EMBL" id="RNB81202.1"/>
    </source>
</evidence>
<sequence length="228" mass="24850">MLKNQRIDNKEVKMRVNIAKRVALELKRGMVVNLGVGIPTLIQDFLPINHGVYLQSENGVLGMGATPAREDVDMDLISASKHPITLEEGASIFSSADSFAMIRGGHIDIAVLGALQVSETGEIANWAIPGADILGVGGAMDLIANTKTIIVATLHLSKEHRPKIVKRLTYPTSGIRQASKIVTEKAVFKIEDDKLYLQEIAPESSLEDIRYSTEATFEVSRDVKVMSL</sequence>
<evidence type="ECO:0000313" key="4">
    <source>
        <dbReference type="Proteomes" id="UP000271031"/>
    </source>
</evidence>
<proteinExistence type="inferred from homology"/>
<dbReference type="EMBL" id="RHHQ01000023">
    <property type="protein sequence ID" value="RNB81202.1"/>
    <property type="molecule type" value="Genomic_DNA"/>
</dbReference>
<dbReference type="SMART" id="SM00882">
    <property type="entry name" value="CoA_trans"/>
    <property type="match status" value="1"/>
</dbReference>
<dbReference type="Proteomes" id="UP000271031">
    <property type="component" value="Unassembled WGS sequence"/>
</dbReference>
<dbReference type="PROSITE" id="PS01274">
    <property type="entry name" value="COA_TRANSF_2"/>
    <property type="match status" value="1"/>
</dbReference>
<accession>A0A3M8CZD1</accession>
<keyword evidence="2 3" id="KW-0808">Transferase</keyword>
<name>A0A3M8CZD1_9BACL</name>
<dbReference type="OrthoDB" id="9778604at2"/>
<dbReference type="Pfam" id="PF01144">
    <property type="entry name" value="CoA_trans"/>
    <property type="match status" value="1"/>
</dbReference>
<organism evidence="3 4">
    <name type="scientific">Brevibacillus fluminis</name>
    <dbReference type="NCBI Taxonomy" id="511487"/>
    <lineage>
        <taxon>Bacteria</taxon>
        <taxon>Bacillati</taxon>
        <taxon>Bacillota</taxon>
        <taxon>Bacilli</taxon>
        <taxon>Bacillales</taxon>
        <taxon>Paenibacillaceae</taxon>
        <taxon>Brevibacillus</taxon>
    </lineage>
</organism>
<dbReference type="InterPro" id="IPR004164">
    <property type="entry name" value="CoA_transf_AS"/>
</dbReference>
<dbReference type="InterPro" id="IPR037171">
    <property type="entry name" value="NagB/RpiA_transferase-like"/>
</dbReference>
<dbReference type="PANTHER" id="PTHR13707:SF60">
    <property type="entry name" value="ACETATE COA-TRANSFERASE SUBUNIT ALPHA"/>
    <property type="match status" value="1"/>
</dbReference>
<evidence type="ECO:0000256" key="1">
    <source>
        <dbReference type="ARBA" id="ARBA00007047"/>
    </source>
</evidence>
<dbReference type="PANTHER" id="PTHR13707">
    <property type="entry name" value="KETOACID-COENZYME A TRANSFERASE"/>
    <property type="match status" value="1"/>
</dbReference>
<keyword evidence="4" id="KW-1185">Reference proteome</keyword>
<dbReference type="NCBIfam" id="TIGR02428">
    <property type="entry name" value="pcaJ_scoB_fam"/>
    <property type="match status" value="1"/>
</dbReference>
<dbReference type="GO" id="GO:0008410">
    <property type="term" value="F:CoA-transferase activity"/>
    <property type="evidence" value="ECO:0007669"/>
    <property type="project" value="InterPro"/>
</dbReference>